<dbReference type="Gene3D" id="2.40.40.20">
    <property type="match status" value="1"/>
</dbReference>
<dbReference type="InterPro" id="IPR050168">
    <property type="entry name" value="AAA_ATPase_domain"/>
</dbReference>
<feature type="domain" description="CDC48 N-terminal subdomain" evidence="7">
    <location>
        <begin position="13"/>
        <end position="97"/>
    </location>
</feature>
<gene>
    <name evidence="8" type="ORF">E4K67_15790</name>
</gene>
<comment type="caution">
    <text evidence="8">The sequence shown here is derived from an EMBL/GenBank/DDBJ whole genome shotgun (WGS) entry which is preliminary data.</text>
</comment>
<name>A0A4Z0R573_9FIRM</name>
<dbReference type="Pfam" id="PF02933">
    <property type="entry name" value="CDC48_2"/>
    <property type="match status" value="1"/>
</dbReference>
<dbReference type="InterPro" id="IPR003338">
    <property type="entry name" value="CDC4_N-term_subdom"/>
</dbReference>
<dbReference type="GO" id="GO:0005737">
    <property type="term" value="C:cytoplasm"/>
    <property type="evidence" value="ECO:0007669"/>
    <property type="project" value="UniProtKB-ARBA"/>
</dbReference>
<dbReference type="PANTHER" id="PTHR23077:SF171">
    <property type="entry name" value="NUCLEAR VALOSIN-CONTAINING PROTEIN-LIKE"/>
    <property type="match status" value="1"/>
</dbReference>
<dbReference type="AlphaFoldDB" id="A0A4Z0R573"/>
<comment type="similarity">
    <text evidence="1">Belongs to the AAA ATPase family. CDC48 subfamily.</text>
</comment>
<dbReference type="FunFam" id="1.10.8.60:FF:000057">
    <property type="entry name" value="AAA family ATPase, CDC48 subfamily"/>
    <property type="match status" value="1"/>
</dbReference>
<protein>
    <submittedName>
        <fullName evidence="8">AAA family ATPase</fullName>
    </submittedName>
</protein>
<dbReference type="InterPro" id="IPR004201">
    <property type="entry name" value="Cdc48_dom2"/>
</dbReference>
<dbReference type="Gene3D" id="1.10.8.60">
    <property type="match status" value="2"/>
</dbReference>
<evidence type="ECO:0000256" key="5">
    <source>
        <dbReference type="RuleBase" id="RU003651"/>
    </source>
</evidence>
<evidence type="ECO:0000256" key="2">
    <source>
        <dbReference type="ARBA" id="ARBA00022737"/>
    </source>
</evidence>
<evidence type="ECO:0000259" key="7">
    <source>
        <dbReference type="SMART" id="SM01073"/>
    </source>
</evidence>
<dbReference type="Gene3D" id="3.10.330.10">
    <property type="match status" value="1"/>
</dbReference>
<accession>A0A4Z0R573</accession>
<dbReference type="EMBL" id="SPQQ01000005">
    <property type="protein sequence ID" value="TGE37303.1"/>
    <property type="molecule type" value="Genomic_DNA"/>
</dbReference>
<dbReference type="InterPro" id="IPR003959">
    <property type="entry name" value="ATPase_AAA_core"/>
</dbReference>
<dbReference type="InterPro" id="IPR027417">
    <property type="entry name" value="P-loop_NTPase"/>
</dbReference>
<dbReference type="SUPFAM" id="SSF52540">
    <property type="entry name" value="P-loop containing nucleoside triphosphate hydrolases"/>
    <property type="match status" value="2"/>
</dbReference>
<proteinExistence type="inferred from homology"/>
<reference evidence="8 9" key="1">
    <citation type="submission" date="2019-03" db="EMBL/GenBank/DDBJ databases">
        <title>Draft Genome Sequence of Desulfosporosinus fructosivorans Strain 63.6F, Isolated from Marine Sediment in the Baltic Sea.</title>
        <authorList>
            <person name="Hausmann B."/>
            <person name="Vandieken V."/>
            <person name="Pjevac P."/>
            <person name="Schreck K."/>
            <person name="Herbold C.W."/>
            <person name="Loy A."/>
        </authorList>
    </citation>
    <scope>NUCLEOTIDE SEQUENCE [LARGE SCALE GENOMIC DNA]</scope>
    <source>
        <strain evidence="8 9">63.6F</strain>
    </source>
</reference>
<dbReference type="InterPro" id="IPR003960">
    <property type="entry name" value="ATPase_AAA_CS"/>
</dbReference>
<dbReference type="Pfam" id="PF02359">
    <property type="entry name" value="CDC48_N"/>
    <property type="match status" value="1"/>
</dbReference>
<dbReference type="RefSeq" id="WP_135548344.1">
    <property type="nucleotide sequence ID" value="NZ_SPQQ01000005.1"/>
</dbReference>
<dbReference type="PROSITE" id="PS00674">
    <property type="entry name" value="AAA"/>
    <property type="match status" value="2"/>
</dbReference>
<dbReference type="OrthoDB" id="9809379at2"/>
<keyword evidence="4 5" id="KW-0067">ATP-binding</keyword>
<dbReference type="PANTHER" id="PTHR23077">
    <property type="entry name" value="AAA-FAMILY ATPASE"/>
    <property type="match status" value="1"/>
</dbReference>
<evidence type="ECO:0000259" key="6">
    <source>
        <dbReference type="SMART" id="SM00382"/>
    </source>
</evidence>
<dbReference type="NCBIfam" id="TIGR01243">
    <property type="entry name" value="CDC48"/>
    <property type="match status" value="1"/>
</dbReference>
<organism evidence="8 9">
    <name type="scientific">Desulfosporosinus fructosivorans</name>
    <dbReference type="NCBI Taxonomy" id="2018669"/>
    <lineage>
        <taxon>Bacteria</taxon>
        <taxon>Bacillati</taxon>
        <taxon>Bacillota</taxon>
        <taxon>Clostridia</taxon>
        <taxon>Eubacteriales</taxon>
        <taxon>Desulfitobacteriaceae</taxon>
        <taxon>Desulfosporosinus</taxon>
    </lineage>
</organism>
<dbReference type="InterPro" id="IPR029067">
    <property type="entry name" value="CDC48_domain_2-like_sf"/>
</dbReference>
<evidence type="ECO:0000256" key="4">
    <source>
        <dbReference type="ARBA" id="ARBA00022840"/>
    </source>
</evidence>
<dbReference type="SMART" id="SM01073">
    <property type="entry name" value="CDC48_N"/>
    <property type="match status" value="1"/>
</dbReference>
<dbReference type="Gene3D" id="3.40.50.300">
    <property type="entry name" value="P-loop containing nucleotide triphosphate hydrolases"/>
    <property type="match status" value="2"/>
</dbReference>
<dbReference type="SMART" id="SM00382">
    <property type="entry name" value="AAA"/>
    <property type="match status" value="2"/>
</dbReference>
<dbReference type="SUPFAM" id="SSF50692">
    <property type="entry name" value="ADC-like"/>
    <property type="match status" value="1"/>
</dbReference>
<keyword evidence="2" id="KW-0677">Repeat</keyword>
<dbReference type="Pfam" id="PF17862">
    <property type="entry name" value="AAA_lid_3"/>
    <property type="match status" value="2"/>
</dbReference>
<dbReference type="GO" id="GO:0005524">
    <property type="term" value="F:ATP binding"/>
    <property type="evidence" value="ECO:0007669"/>
    <property type="project" value="UniProtKB-KW"/>
</dbReference>
<dbReference type="InterPro" id="IPR009010">
    <property type="entry name" value="Asp_de-COase-like_dom_sf"/>
</dbReference>
<dbReference type="FunFam" id="2.40.40.20:FF:000007">
    <property type="entry name" value="AAA family ATPase"/>
    <property type="match status" value="1"/>
</dbReference>
<keyword evidence="3 5" id="KW-0547">Nucleotide-binding</keyword>
<evidence type="ECO:0000256" key="3">
    <source>
        <dbReference type="ARBA" id="ARBA00022741"/>
    </source>
</evidence>
<dbReference type="GO" id="GO:0016887">
    <property type="term" value="F:ATP hydrolysis activity"/>
    <property type="evidence" value="ECO:0007669"/>
    <property type="project" value="InterPro"/>
</dbReference>
<dbReference type="InterPro" id="IPR041569">
    <property type="entry name" value="AAA_lid_3"/>
</dbReference>
<dbReference type="InterPro" id="IPR005938">
    <property type="entry name" value="AAA_ATPase_CDC48"/>
</dbReference>
<feature type="domain" description="AAA+ ATPase" evidence="6">
    <location>
        <begin position="220"/>
        <end position="356"/>
    </location>
</feature>
<dbReference type="FunFam" id="3.40.50.300:FF:000018">
    <property type="entry name" value="Cell division control 48"/>
    <property type="match status" value="1"/>
</dbReference>
<feature type="domain" description="AAA+ ATPase" evidence="6">
    <location>
        <begin position="493"/>
        <end position="631"/>
    </location>
</feature>
<dbReference type="Proteomes" id="UP000298460">
    <property type="component" value="Unassembled WGS sequence"/>
</dbReference>
<dbReference type="InterPro" id="IPR003593">
    <property type="entry name" value="AAA+_ATPase"/>
</dbReference>
<evidence type="ECO:0000313" key="8">
    <source>
        <dbReference type="EMBL" id="TGE37303.1"/>
    </source>
</evidence>
<evidence type="ECO:0000256" key="1">
    <source>
        <dbReference type="ARBA" id="ARBA00009833"/>
    </source>
</evidence>
<dbReference type="FunFam" id="3.40.50.300:FF:000012">
    <property type="entry name" value="Transitional endoplasmic reticulum ATPase"/>
    <property type="match status" value="1"/>
</dbReference>
<dbReference type="SUPFAM" id="SSF54585">
    <property type="entry name" value="Cdc48 domain 2-like"/>
    <property type="match status" value="1"/>
</dbReference>
<dbReference type="Pfam" id="PF00004">
    <property type="entry name" value="AAA"/>
    <property type="match status" value="2"/>
</dbReference>
<sequence length="716" mass="78579">MTGVYLGQENTMSLRVQEAGPREVGRGIARMDPDDILLLGVEVGDVISIFGKEDAVAKVLPAHKEYRGKSILQIDGILRANAGVGIDDEVVVRKSICTIASSVTLSPIIEDCNPNQRWDTRYICKLLEGLPVRQGNRVRVALFGSRSMDFMVTKTSPGEVVLIHSCTALEIVNTTDGRKGRVRIAYEDIGGLHTKIQRVREMIELPFRFPEIFERIGIDPPKGVLLYGPPGTGKTLIARAIASETEAHFIAVNGPEIIHKFYGESEAKLRSVFDEAASNAPAIIFIDEIDAIAPKRTEVSGELEKRVVGQLLAMMDGLEKRKQVVVIGATNIPDALDPALRRPGRFDREISISVPDKGGRTEILEIHTRGMPLAKDVDLAKLAEITHGFVGADLEALCREAGMFAVREILPEIDFHRNFIPKESLLGLEVNMDHFTCAMGEIEPSAIREVFVEIPNVMWDDIGGLSEIKEALKKAIEWPLKYRELFDHVKARNPKGILLAGPPGSGKTLIAKAVASVSNANFISVKGPALFTKWVGESEKRLREIFKKAKQAAPCIIFFDEIDAMTSGRDLGASDSGVSQRVISQLLTELDGVEELKGVVVLAATNRIDLVDPALLRQGRFDHIFQISEPDELERCEIFKIHLRGRPVAEGVNIEELAGHTAGVAGSDIYGICEKAALMAMDRFITSGEDCLDNLVISAEDMHTAINNAVRILREQ</sequence>
<evidence type="ECO:0000313" key="9">
    <source>
        <dbReference type="Proteomes" id="UP000298460"/>
    </source>
</evidence>
<keyword evidence="9" id="KW-1185">Reference proteome</keyword>